<dbReference type="RefSeq" id="WP_386196669.1">
    <property type="nucleotide sequence ID" value="NZ_JBHSBC010000056.1"/>
</dbReference>
<protein>
    <submittedName>
        <fullName evidence="1">Uncharacterized protein</fullName>
    </submittedName>
</protein>
<evidence type="ECO:0000313" key="1">
    <source>
        <dbReference type="EMBL" id="MFC3986434.1"/>
    </source>
</evidence>
<organism evidence="1 2">
    <name type="scientific">Streptosporangium jomthongense</name>
    <dbReference type="NCBI Taxonomy" id="1193683"/>
    <lineage>
        <taxon>Bacteria</taxon>
        <taxon>Bacillati</taxon>
        <taxon>Actinomycetota</taxon>
        <taxon>Actinomycetes</taxon>
        <taxon>Streptosporangiales</taxon>
        <taxon>Streptosporangiaceae</taxon>
        <taxon>Streptosporangium</taxon>
    </lineage>
</organism>
<dbReference type="EMBL" id="JBHSBC010000056">
    <property type="protein sequence ID" value="MFC3986434.1"/>
    <property type="molecule type" value="Genomic_DNA"/>
</dbReference>
<name>A0ABV8FFS6_9ACTN</name>
<evidence type="ECO:0000313" key="2">
    <source>
        <dbReference type="Proteomes" id="UP001595698"/>
    </source>
</evidence>
<reference evidence="2" key="1">
    <citation type="journal article" date="2019" name="Int. J. Syst. Evol. Microbiol.">
        <title>The Global Catalogue of Microorganisms (GCM) 10K type strain sequencing project: providing services to taxonomists for standard genome sequencing and annotation.</title>
        <authorList>
            <consortium name="The Broad Institute Genomics Platform"/>
            <consortium name="The Broad Institute Genome Sequencing Center for Infectious Disease"/>
            <person name="Wu L."/>
            <person name="Ma J."/>
        </authorList>
    </citation>
    <scope>NUCLEOTIDE SEQUENCE [LARGE SCALE GENOMIC DNA]</scope>
    <source>
        <strain evidence="2">TBRC 7912</strain>
    </source>
</reference>
<gene>
    <name evidence="1" type="ORF">ACFOYY_40325</name>
</gene>
<accession>A0ABV8FFS6</accession>
<proteinExistence type="predicted"/>
<keyword evidence="2" id="KW-1185">Reference proteome</keyword>
<sequence length="169" mass="19101">MLLAEHYDAVEADLWMHCHRTDLRDLWRPGGGDTKLTWRLLRNLIRHLPSESATKTALRNRMTDAQLEQAGKEADPSQAPWSQEEMLLASLIDSVRTLIYVVIRVNGGKGRPPQPMTRPGVKKARRRQFTAEQREAIWRRINGGRIEGAVIDVTVERVTVQSKPGAAST</sequence>
<dbReference type="Proteomes" id="UP001595698">
    <property type="component" value="Unassembled WGS sequence"/>
</dbReference>
<comment type="caution">
    <text evidence="1">The sequence shown here is derived from an EMBL/GenBank/DDBJ whole genome shotgun (WGS) entry which is preliminary data.</text>
</comment>